<accession>A0ABT3Q621</accession>
<comment type="caution">
    <text evidence="2">The sequence shown here is derived from an EMBL/GenBank/DDBJ whole genome shotgun (WGS) entry which is preliminary data.</text>
</comment>
<keyword evidence="3" id="KW-1185">Reference proteome</keyword>
<evidence type="ECO:0000313" key="3">
    <source>
        <dbReference type="Proteomes" id="UP001526446"/>
    </source>
</evidence>
<dbReference type="Gene3D" id="2.170.16.10">
    <property type="entry name" value="Hedgehog/Intein (Hint) domain"/>
    <property type="match status" value="1"/>
</dbReference>
<dbReference type="EMBL" id="JAPIUX010000002">
    <property type="protein sequence ID" value="MCX2560730.1"/>
    <property type="molecule type" value="Genomic_DNA"/>
</dbReference>
<dbReference type="SUPFAM" id="SSF51294">
    <property type="entry name" value="Hedgehog/intein (Hint) domain"/>
    <property type="match status" value="1"/>
</dbReference>
<sequence length="599" mass="63028">MSPSSIPQVQSIQVYAGSTLTISSPIQVQTVTDSGGTINFASGASGNNITLNVNSGTTNIASSGIQLTQAAVQSAGTLAVNNLTNYSMSNINVFGGTFELNNTSLSGFSGSNVQNNGQIVLNNGSNMTVSNLQCQVTVNSGSTLALTGNYNSGAHVVYGTGTGNTVLVSSGASQTNLPISNISNGDKIGVNGATVSSATYSDSSGSGPIVLHTTSGQTYTYSDVTYGSDVVRGTSFSAGIQGGDAVICFLSGSMIRTPAGDVAVEDIEIGDQVLAFDWQNNQDVVRPVVWVGKASAKVRARLPDDEAGWPVRVLKDAISDGVPYKDMLITAEHCLFFEGRFVPVRMLVNGVSIFYDKSITSYDYYHVETAEHSVITADGMLTESYLDTGNRSSFRQEGKVATLRATGTRSWSHDAAAPLCVERSFVEPLFRYLETREDQVEGCQTPAVDAVQTTQDPGLHLVMSNGAVIRPIRHQGQDYSFMLPAGVDSVRIVSRVSRPSEVIGPFVDDRRSLGVAVGAICFTDSNQRHQITTHLDGGASEGWHDAAGDSGYVWTKGNALLPLAAQTGGVMGMLTITAVPAEQYSVAPVQTPAALRHSA</sequence>
<dbReference type="InterPro" id="IPR028992">
    <property type="entry name" value="Hedgehog/Intein_dom"/>
</dbReference>
<organism evidence="2 3">
    <name type="scientific">Acetobacter farinalis</name>
    <dbReference type="NCBI Taxonomy" id="1260984"/>
    <lineage>
        <taxon>Bacteria</taxon>
        <taxon>Pseudomonadati</taxon>
        <taxon>Pseudomonadota</taxon>
        <taxon>Alphaproteobacteria</taxon>
        <taxon>Acetobacterales</taxon>
        <taxon>Acetobacteraceae</taxon>
        <taxon>Acetobacter</taxon>
    </lineage>
</organism>
<proteinExistence type="predicted"/>
<dbReference type="Proteomes" id="UP001526446">
    <property type="component" value="Unassembled WGS sequence"/>
</dbReference>
<name>A0ABT3Q621_9PROT</name>
<dbReference type="InterPro" id="IPR036844">
    <property type="entry name" value="Hint_dom_sf"/>
</dbReference>
<reference evidence="2 3" key="1">
    <citation type="submission" date="2022-11" db="EMBL/GenBank/DDBJ databases">
        <title>Genome sequencing of Acetobacter type strain.</title>
        <authorList>
            <person name="Heo J."/>
            <person name="Lee D."/>
            <person name="Han B.-H."/>
            <person name="Hong S.-B."/>
            <person name="Kwon S.-W."/>
        </authorList>
    </citation>
    <scope>NUCLEOTIDE SEQUENCE [LARGE SCALE GENOMIC DNA]</scope>
    <source>
        <strain evidence="2 3">KACC 21251</strain>
    </source>
</reference>
<evidence type="ECO:0000313" key="2">
    <source>
        <dbReference type="EMBL" id="MCX2560730.1"/>
    </source>
</evidence>
<dbReference type="Pfam" id="PF13403">
    <property type="entry name" value="Hint_2"/>
    <property type="match status" value="1"/>
</dbReference>
<dbReference type="RefSeq" id="WP_242007177.1">
    <property type="nucleotide sequence ID" value="NZ_JAPIUX010000002.1"/>
</dbReference>
<protein>
    <submittedName>
        <fullName evidence="2">Hint domain-containing protein</fullName>
    </submittedName>
</protein>
<evidence type="ECO:0000259" key="1">
    <source>
        <dbReference type="Pfam" id="PF13403"/>
    </source>
</evidence>
<gene>
    <name evidence="2" type="ORF">OQ252_04845</name>
</gene>
<feature type="domain" description="Hedgehog/Intein (Hint)" evidence="1">
    <location>
        <begin position="247"/>
        <end position="388"/>
    </location>
</feature>